<feature type="domain" description="Methyltransferase FkbM" evidence="2">
    <location>
        <begin position="268"/>
        <end position="432"/>
    </location>
</feature>
<evidence type="ECO:0000313" key="3">
    <source>
        <dbReference type="EMBL" id="RFC63650.1"/>
    </source>
</evidence>
<organism evidence="3 4">
    <name type="scientific">Fulvimarina endophytica</name>
    <dbReference type="NCBI Taxonomy" id="2293836"/>
    <lineage>
        <taxon>Bacteria</taxon>
        <taxon>Pseudomonadati</taxon>
        <taxon>Pseudomonadota</taxon>
        <taxon>Alphaproteobacteria</taxon>
        <taxon>Hyphomicrobiales</taxon>
        <taxon>Aurantimonadaceae</taxon>
        <taxon>Fulvimarina</taxon>
    </lineage>
</organism>
<dbReference type="InterPro" id="IPR029063">
    <property type="entry name" value="SAM-dependent_MTases_sf"/>
</dbReference>
<dbReference type="InterPro" id="IPR006342">
    <property type="entry name" value="FkbM_mtfrase"/>
</dbReference>
<evidence type="ECO:0000259" key="2">
    <source>
        <dbReference type="Pfam" id="PF05050"/>
    </source>
</evidence>
<dbReference type="Proteomes" id="UP000264310">
    <property type="component" value="Unassembled WGS sequence"/>
</dbReference>
<feature type="compositionally biased region" description="Low complexity" evidence="1">
    <location>
        <begin position="58"/>
        <end position="70"/>
    </location>
</feature>
<keyword evidence="3" id="KW-0489">Methyltransferase</keyword>
<gene>
    <name evidence="3" type="ORF">DYI37_11645</name>
</gene>
<dbReference type="Pfam" id="PF05050">
    <property type="entry name" value="Methyltransf_21"/>
    <property type="match status" value="1"/>
</dbReference>
<sequence>MDVKGSDKTPAAIDELSAVRSGLASAQFRRQVGELAATARAAEHADTTIPPDAPPSPVSEAPAPDAPSEVQTRTGLLHRAKRRLIRLARPFALPFLHRFQLRLAHAVETSAILHDLKAGLHRQTEQLNRQTELVENLLARSDKQELVSEELRSLVFANRKLLTALSAAEQTNSPKAASLSHKVEEVSGLLRTISERQTTQIAYAEHLIRSRIIPLGDEVLVRTSFGWLFVPVSDHPIITGIGETGDALEPGTVAVIRAILKPGDLVVDVGANVGSLLLPMAERVGPDGRLIACEPTPACISALRNTIAVNGLETRVDLKPVAVGSSEATARLHLGTNSSFNSLAELEPDGSDERNGIDVEVSTLDRLVPSEQSPALVKIDVEGLELEVLRGMNGILSRSPDIALVAEYGPSHLERIGVRPQDWLAEFQSHGFALWIIDERDGSLREASSEALEGIYSANILMVRRDLSHWPDLKAAS</sequence>
<dbReference type="AlphaFoldDB" id="A0A371X338"/>
<evidence type="ECO:0000256" key="1">
    <source>
        <dbReference type="SAM" id="MobiDB-lite"/>
    </source>
</evidence>
<dbReference type="GO" id="GO:0032259">
    <property type="term" value="P:methylation"/>
    <property type="evidence" value="ECO:0007669"/>
    <property type="project" value="UniProtKB-KW"/>
</dbReference>
<dbReference type="SUPFAM" id="SSF53335">
    <property type="entry name" value="S-adenosyl-L-methionine-dependent methyltransferases"/>
    <property type="match status" value="1"/>
</dbReference>
<dbReference type="GO" id="GO:0008168">
    <property type="term" value="F:methyltransferase activity"/>
    <property type="evidence" value="ECO:0007669"/>
    <property type="project" value="UniProtKB-KW"/>
</dbReference>
<dbReference type="Gene3D" id="3.40.50.150">
    <property type="entry name" value="Vaccinia Virus protein VP39"/>
    <property type="match status" value="1"/>
</dbReference>
<dbReference type="NCBIfam" id="TIGR01444">
    <property type="entry name" value="fkbM_fam"/>
    <property type="match status" value="1"/>
</dbReference>
<evidence type="ECO:0000313" key="4">
    <source>
        <dbReference type="Proteomes" id="UP000264310"/>
    </source>
</evidence>
<keyword evidence="3" id="KW-0808">Transferase</keyword>
<dbReference type="OrthoDB" id="7272699at2"/>
<dbReference type="PANTHER" id="PTHR34203">
    <property type="entry name" value="METHYLTRANSFERASE, FKBM FAMILY PROTEIN"/>
    <property type="match status" value="1"/>
</dbReference>
<proteinExistence type="predicted"/>
<accession>A0A371X338</accession>
<dbReference type="PANTHER" id="PTHR34203:SF15">
    <property type="entry name" value="SLL1173 PROTEIN"/>
    <property type="match status" value="1"/>
</dbReference>
<feature type="region of interest" description="Disordered" evidence="1">
    <location>
        <begin position="37"/>
        <end position="74"/>
    </location>
</feature>
<dbReference type="InterPro" id="IPR052514">
    <property type="entry name" value="SAM-dependent_MTase"/>
</dbReference>
<dbReference type="RefSeq" id="WP_116683380.1">
    <property type="nucleotide sequence ID" value="NZ_QURL01000004.1"/>
</dbReference>
<comment type="caution">
    <text evidence="3">The sequence shown here is derived from an EMBL/GenBank/DDBJ whole genome shotgun (WGS) entry which is preliminary data.</text>
</comment>
<protein>
    <submittedName>
        <fullName evidence="3">FkbM family methyltransferase</fullName>
    </submittedName>
</protein>
<dbReference type="EMBL" id="QURL01000004">
    <property type="protein sequence ID" value="RFC63650.1"/>
    <property type="molecule type" value="Genomic_DNA"/>
</dbReference>
<reference evidence="3 4" key="1">
    <citation type="submission" date="2018-08" db="EMBL/GenBank/DDBJ databases">
        <title>Fulvimarina sp. 85, whole genome shotgun sequence.</title>
        <authorList>
            <person name="Tuo L."/>
        </authorList>
    </citation>
    <scope>NUCLEOTIDE SEQUENCE [LARGE SCALE GENOMIC DNA]</scope>
    <source>
        <strain evidence="3 4">85</strain>
    </source>
</reference>
<keyword evidence="4" id="KW-1185">Reference proteome</keyword>
<name>A0A371X338_9HYPH</name>